<keyword evidence="1" id="KW-0812">Transmembrane</keyword>
<dbReference type="SUPFAM" id="SSF53850">
    <property type="entry name" value="Periplasmic binding protein-like II"/>
    <property type="match status" value="1"/>
</dbReference>
<dbReference type="EMBL" id="MFKK01000013">
    <property type="protein sequence ID" value="OGG41304.1"/>
    <property type="molecule type" value="Genomic_DNA"/>
</dbReference>
<dbReference type="Pfam" id="PF13416">
    <property type="entry name" value="SBP_bac_8"/>
    <property type="match status" value="1"/>
</dbReference>
<feature type="transmembrane region" description="Helical" evidence="1">
    <location>
        <begin position="6"/>
        <end position="29"/>
    </location>
</feature>
<sequence>MSLTKTQFIIITAVGVLAIIFFLIFKGFIPGRQIIQKEKPSDEEQQIQFWGVFDSEKDYETAIRAFEEYYKNVRIEYREFNDQASYNSTLLDALASGTGPDIFMVRSDDVARNQNKIAPFPDASLAGVVRSAFPRTVERDFTRGGQVYALSLSIDTLALIYNRALLNQAGIVFPPKTWEELKKIASSLTRYNSKGEISQAGIALGGTSKTVYANGDIVSTLALQDEVSSGGEPETEKVFGSKGETAINTYKEFSKNWSEDMPYSPDAFRDGRVAMMLGYASVLKNMKEKSVFVDPQIAAIPQIDEKKAVTYTKYWGYAVSNQSAKKNLAWEFLTNLTTNQSFSESYMKATGKPPALNSLIEAYKNDETFGVFVKQALIAFSLPSGNALRLEEKITQSVDEAILGNISSKQAIEEILR</sequence>
<dbReference type="InterPro" id="IPR006059">
    <property type="entry name" value="SBP"/>
</dbReference>
<keyword evidence="1" id="KW-1133">Transmembrane helix</keyword>
<dbReference type="PANTHER" id="PTHR43649:SF12">
    <property type="entry name" value="DIACETYLCHITOBIOSE BINDING PROTEIN DASA"/>
    <property type="match status" value="1"/>
</dbReference>
<proteinExistence type="predicted"/>
<accession>A0A1F6BWI2</accession>
<dbReference type="GO" id="GO:0015144">
    <property type="term" value="F:carbohydrate transmembrane transporter activity"/>
    <property type="evidence" value="ECO:0007669"/>
    <property type="project" value="InterPro"/>
</dbReference>
<gene>
    <name evidence="2" type="ORF">A3A21_04095</name>
</gene>
<evidence type="ECO:0000256" key="1">
    <source>
        <dbReference type="SAM" id="Phobius"/>
    </source>
</evidence>
<protein>
    <recommendedName>
        <fullName evidence="4">Extracellular solute-binding protein</fullName>
    </recommendedName>
</protein>
<reference evidence="2 3" key="1">
    <citation type="journal article" date="2016" name="Nat. Commun.">
        <title>Thousands of microbial genomes shed light on interconnected biogeochemical processes in an aquifer system.</title>
        <authorList>
            <person name="Anantharaman K."/>
            <person name="Brown C.T."/>
            <person name="Hug L.A."/>
            <person name="Sharon I."/>
            <person name="Castelle C.J."/>
            <person name="Probst A.J."/>
            <person name="Thomas B.C."/>
            <person name="Singh A."/>
            <person name="Wilkins M.J."/>
            <person name="Karaoz U."/>
            <person name="Brodie E.L."/>
            <person name="Williams K.H."/>
            <person name="Hubbard S.S."/>
            <person name="Banfield J.F."/>
        </authorList>
    </citation>
    <scope>NUCLEOTIDE SEQUENCE [LARGE SCALE GENOMIC DNA]</scope>
</reference>
<dbReference type="InterPro" id="IPR050490">
    <property type="entry name" value="Bact_solute-bd_prot1"/>
</dbReference>
<dbReference type="STRING" id="1798471.A3A21_04095"/>
<dbReference type="PRINTS" id="PR00181">
    <property type="entry name" value="MALTOSEBP"/>
</dbReference>
<dbReference type="Gene3D" id="3.40.190.10">
    <property type="entry name" value="Periplasmic binding protein-like II"/>
    <property type="match status" value="1"/>
</dbReference>
<comment type="caution">
    <text evidence="2">The sequence shown here is derived from an EMBL/GenBank/DDBJ whole genome shotgun (WGS) entry which is preliminary data.</text>
</comment>
<dbReference type="InterPro" id="IPR006060">
    <property type="entry name" value="Maltose/Cyclodextrin-bd"/>
</dbReference>
<evidence type="ECO:0000313" key="2">
    <source>
        <dbReference type="EMBL" id="OGG41304.1"/>
    </source>
</evidence>
<dbReference type="Proteomes" id="UP000176996">
    <property type="component" value="Unassembled WGS sequence"/>
</dbReference>
<keyword evidence="1" id="KW-0472">Membrane</keyword>
<evidence type="ECO:0000313" key="3">
    <source>
        <dbReference type="Proteomes" id="UP000176996"/>
    </source>
</evidence>
<evidence type="ECO:0008006" key="4">
    <source>
        <dbReference type="Google" id="ProtNLM"/>
    </source>
</evidence>
<organism evidence="2 3">
    <name type="scientific">Candidatus Jorgensenbacteria bacterium RIFCSPLOWO2_01_FULL_45_25b</name>
    <dbReference type="NCBI Taxonomy" id="1798471"/>
    <lineage>
        <taxon>Bacteria</taxon>
        <taxon>Candidatus Joergenseniibacteriota</taxon>
    </lineage>
</organism>
<name>A0A1F6BWI2_9BACT</name>
<dbReference type="AlphaFoldDB" id="A0A1F6BWI2"/>
<dbReference type="PANTHER" id="PTHR43649">
    <property type="entry name" value="ARABINOSE-BINDING PROTEIN-RELATED"/>
    <property type="match status" value="1"/>
</dbReference>